<keyword evidence="1" id="KW-0812">Transmembrane</keyword>
<accession>A0ABV9KIB8</accession>
<keyword evidence="3" id="KW-1185">Reference proteome</keyword>
<comment type="caution">
    <text evidence="2">The sequence shown here is derived from an EMBL/GenBank/DDBJ whole genome shotgun (WGS) entry which is preliminary data.</text>
</comment>
<evidence type="ECO:0000313" key="3">
    <source>
        <dbReference type="Proteomes" id="UP001595973"/>
    </source>
</evidence>
<evidence type="ECO:0000256" key="1">
    <source>
        <dbReference type="SAM" id="Phobius"/>
    </source>
</evidence>
<sequence>MEITFDTLNSPAFQKAKYWLGISALLLAAGAVVIFFTYYGRARDVGGENAEAERWILLMGTFRDSLLITLLYAGESLVYRNGDFAGMAAGISSNSPLWPLLLQPVASMLVAVLVLVIASLRVVLITRWLARNGVR</sequence>
<protein>
    <submittedName>
        <fullName evidence="2">Uncharacterized protein</fullName>
    </submittedName>
</protein>
<organism evidence="2 3">
    <name type="scientific">Seohaeicola nanhaiensis</name>
    <dbReference type="NCBI Taxonomy" id="1387282"/>
    <lineage>
        <taxon>Bacteria</taxon>
        <taxon>Pseudomonadati</taxon>
        <taxon>Pseudomonadota</taxon>
        <taxon>Alphaproteobacteria</taxon>
        <taxon>Rhodobacterales</taxon>
        <taxon>Roseobacteraceae</taxon>
        <taxon>Seohaeicola</taxon>
    </lineage>
</organism>
<dbReference type="RefSeq" id="WP_380717801.1">
    <property type="nucleotide sequence ID" value="NZ_JBHSGI010000009.1"/>
</dbReference>
<proteinExistence type="predicted"/>
<reference evidence="3" key="1">
    <citation type="journal article" date="2019" name="Int. J. Syst. Evol. Microbiol.">
        <title>The Global Catalogue of Microorganisms (GCM) 10K type strain sequencing project: providing services to taxonomists for standard genome sequencing and annotation.</title>
        <authorList>
            <consortium name="The Broad Institute Genomics Platform"/>
            <consortium name="The Broad Institute Genome Sequencing Center for Infectious Disease"/>
            <person name="Wu L."/>
            <person name="Ma J."/>
        </authorList>
    </citation>
    <scope>NUCLEOTIDE SEQUENCE [LARGE SCALE GENOMIC DNA]</scope>
    <source>
        <strain evidence="3">CGMCC 4.7283</strain>
    </source>
</reference>
<keyword evidence="1" id="KW-0472">Membrane</keyword>
<feature type="transmembrane region" description="Helical" evidence="1">
    <location>
        <begin position="18"/>
        <end position="39"/>
    </location>
</feature>
<gene>
    <name evidence="2" type="ORF">ACFO5X_12520</name>
</gene>
<keyword evidence="1" id="KW-1133">Transmembrane helix</keyword>
<dbReference type="EMBL" id="JBHSGI010000009">
    <property type="protein sequence ID" value="MFC4669381.1"/>
    <property type="molecule type" value="Genomic_DNA"/>
</dbReference>
<dbReference type="Proteomes" id="UP001595973">
    <property type="component" value="Unassembled WGS sequence"/>
</dbReference>
<name>A0ABV9KIB8_9RHOB</name>
<feature type="transmembrane region" description="Helical" evidence="1">
    <location>
        <begin position="55"/>
        <end position="74"/>
    </location>
</feature>
<feature type="transmembrane region" description="Helical" evidence="1">
    <location>
        <begin position="105"/>
        <end position="130"/>
    </location>
</feature>
<evidence type="ECO:0000313" key="2">
    <source>
        <dbReference type="EMBL" id="MFC4669381.1"/>
    </source>
</evidence>